<dbReference type="OrthoDB" id="4748970at2759"/>
<evidence type="ECO:0000256" key="1">
    <source>
        <dbReference type="ARBA" id="ARBA00004123"/>
    </source>
</evidence>
<dbReference type="PANTHER" id="PTHR23235:SF120">
    <property type="entry name" value="KRUPPEL-LIKE FACTOR 15"/>
    <property type="match status" value="1"/>
</dbReference>
<dbReference type="PROSITE" id="PS50157">
    <property type="entry name" value="ZINC_FINGER_C2H2_2"/>
    <property type="match status" value="3"/>
</dbReference>
<dbReference type="GO" id="GO:0005634">
    <property type="term" value="C:nucleus"/>
    <property type="evidence" value="ECO:0007669"/>
    <property type="project" value="UniProtKB-SubCell"/>
</dbReference>
<feature type="region of interest" description="Disordered" evidence="8">
    <location>
        <begin position="432"/>
        <end position="455"/>
    </location>
</feature>
<feature type="domain" description="C2H2-type" evidence="9">
    <location>
        <begin position="531"/>
        <end position="558"/>
    </location>
</feature>
<keyword evidence="5" id="KW-0862">Zinc</keyword>
<dbReference type="Pfam" id="PF00096">
    <property type="entry name" value="zf-C2H2"/>
    <property type="match status" value="3"/>
</dbReference>
<keyword evidence="2" id="KW-0479">Metal-binding</keyword>
<evidence type="ECO:0000256" key="2">
    <source>
        <dbReference type="ARBA" id="ARBA00022723"/>
    </source>
</evidence>
<evidence type="ECO:0000256" key="6">
    <source>
        <dbReference type="ARBA" id="ARBA00023242"/>
    </source>
</evidence>
<dbReference type="InterPro" id="IPR036236">
    <property type="entry name" value="Znf_C2H2_sf"/>
</dbReference>
<dbReference type="GO" id="GO:0000978">
    <property type="term" value="F:RNA polymerase II cis-regulatory region sequence-specific DNA binding"/>
    <property type="evidence" value="ECO:0007669"/>
    <property type="project" value="TreeGrafter"/>
</dbReference>
<evidence type="ECO:0000256" key="8">
    <source>
        <dbReference type="SAM" id="MobiDB-lite"/>
    </source>
</evidence>
<feature type="domain" description="C2H2-type" evidence="9">
    <location>
        <begin position="471"/>
        <end position="500"/>
    </location>
</feature>
<keyword evidence="3" id="KW-0677">Repeat</keyword>
<dbReference type="GO" id="GO:0008270">
    <property type="term" value="F:zinc ion binding"/>
    <property type="evidence" value="ECO:0007669"/>
    <property type="project" value="UniProtKB-KW"/>
</dbReference>
<organism evidence="10 11">
    <name type="scientific">Pomacea canaliculata</name>
    <name type="common">Golden apple snail</name>
    <dbReference type="NCBI Taxonomy" id="400727"/>
    <lineage>
        <taxon>Eukaryota</taxon>
        <taxon>Metazoa</taxon>
        <taxon>Spiralia</taxon>
        <taxon>Lophotrochozoa</taxon>
        <taxon>Mollusca</taxon>
        <taxon>Gastropoda</taxon>
        <taxon>Caenogastropoda</taxon>
        <taxon>Architaenioglossa</taxon>
        <taxon>Ampullarioidea</taxon>
        <taxon>Ampullariidae</taxon>
        <taxon>Pomacea</taxon>
    </lineage>
</organism>
<reference evidence="10 11" key="1">
    <citation type="submission" date="2018-04" db="EMBL/GenBank/DDBJ databases">
        <title>The genome of golden apple snail Pomacea canaliculata provides insight into stress tolerance and invasive adaptation.</title>
        <authorList>
            <person name="Liu C."/>
            <person name="Liu B."/>
            <person name="Ren Y."/>
            <person name="Zhang Y."/>
            <person name="Wang H."/>
            <person name="Li S."/>
            <person name="Jiang F."/>
            <person name="Yin L."/>
            <person name="Zhang G."/>
            <person name="Qian W."/>
            <person name="Fan W."/>
        </authorList>
    </citation>
    <scope>NUCLEOTIDE SEQUENCE [LARGE SCALE GENOMIC DNA]</scope>
    <source>
        <strain evidence="10">SZHN2017</strain>
        <tissue evidence="10">Muscle</tissue>
    </source>
</reference>
<name>A0A2T7PLJ2_POMCA</name>
<dbReference type="EMBL" id="PZQS01000003">
    <property type="protein sequence ID" value="PVD34262.1"/>
    <property type="molecule type" value="Genomic_DNA"/>
</dbReference>
<evidence type="ECO:0000256" key="7">
    <source>
        <dbReference type="PROSITE-ProRule" id="PRU00042"/>
    </source>
</evidence>
<dbReference type="PROSITE" id="PS00028">
    <property type="entry name" value="ZINC_FINGER_C2H2_1"/>
    <property type="match status" value="3"/>
</dbReference>
<dbReference type="FunFam" id="3.30.160.60:FF:000018">
    <property type="entry name" value="Krueppel-like factor 15"/>
    <property type="match status" value="1"/>
</dbReference>
<dbReference type="SMART" id="SM00355">
    <property type="entry name" value="ZnF_C2H2"/>
    <property type="match status" value="3"/>
</dbReference>
<dbReference type="InterPro" id="IPR013087">
    <property type="entry name" value="Znf_C2H2_type"/>
</dbReference>
<dbReference type="FunFam" id="3.30.160.60:FF:000021">
    <property type="entry name" value="Basic krueppel-like factor 3"/>
    <property type="match status" value="1"/>
</dbReference>
<proteinExistence type="predicted"/>
<dbReference type="PANTHER" id="PTHR23235">
    <property type="entry name" value="KRUEPPEL-LIKE TRANSCRIPTION FACTOR"/>
    <property type="match status" value="1"/>
</dbReference>
<evidence type="ECO:0000313" key="11">
    <source>
        <dbReference type="Proteomes" id="UP000245119"/>
    </source>
</evidence>
<dbReference type="FunFam" id="3.30.160.60:FF:000624">
    <property type="entry name" value="zinc finger protein 697"/>
    <property type="match status" value="1"/>
</dbReference>
<evidence type="ECO:0000256" key="5">
    <source>
        <dbReference type="ARBA" id="ARBA00022833"/>
    </source>
</evidence>
<dbReference type="AlphaFoldDB" id="A0A2T7PLJ2"/>
<keyword evidence="4 7" id="KW-0863">Zinc-finger</keyword>
<comment type="subcellular location">
    <subcellularLocation>
        <location evidence="1">Nucleus</location>
    </subcellularLocation>
</comment>
<accession>A0A2T7PLJ2</accession>
<evidence type="ECO:0000259" key="9">
    <source>
        <dbReference type="PROSITE" id="PS50157"/>
    </source>
</evidence>
<comment type="caution">
    <text evidence="10">The sequence shown here is derived from an EMBL/GenBank/DDBJ whole genome shotgun (WGS) entry which is preliminary data.</text>
</comment>
<dbReference type="Gene3D" id="3.30.160.60">
    <property type="entry name" value="Classic Zinc Finger"/>
    <property type="match status" value="3"/>
</dbReference>
<dbReference type="Proteomes" id="UP000245119">
    <property type="component" value="Linkage Group LG3"/>
</dbReference>
<keyword evidence="11" id="KW-1185">Reference proteome</keyword>
<evidence type="ECO:0000313" key="10">
    <source>
        <dbReference type="EMBL" id="PVD34262.1"/>
    </source>
</evidence>
<gene>
    <name evidence="10" type="ORF">C0Q70_05531</name>
</gene>
<dbReference type="SUPFAM" id="SSF57667">
    <property type="entry name" value="beta-beta-alpha zinc fingers"/>
    <property type="match status" value="2"/>
</dbReference>
<feature type="domain" description="C2H2-type" evidence="9">
    <location>
        <begin position="501"/>
        <end position="530"/>
    </location>
</feature>
<evidence type="ECO:0000256" key="4">
    <source>
        <dbReference type="ARBA" id="ARBA00022771"/>
    </source>
</evidence>
<protein>
    <recommendedName>
        <fullName evidence="9">C2H2-type domain-containing protein</fullName>
    </recommendedName>
</protein>
<feature type="compositionally biased region" description="Basic and acidic residues" evidence="8">
    <location>
        <begin position="270"/>
        <end position="279"/>
    </location>
</feature>
<feature type="compositionally biased region" description="Polar residues" evidence="8">
    <location>
        <begin position="433"/>
        <end position="451"/>
    </location>
</feature>
<sequence>MQQVFPSRQPISKRPRCALASASRADWTKRQQAGELLHSVPPQHNVALGSLGMPQLCSSETQVQSVVTELEKYLDFIQPQTPGLKKARRESASVIDEFFGEPKTLDNLLGKSSILSRHQAAGDNFLAITTTPSTVTTTTTTKMLDTMDKQALFEQNVRRESSSVVEEFFSFAEPGDKILRAVAAPHALSSSWIKREPAEEKDMDVFDITSTIYDSVVVPDLGSSSSGLPAAGNTSSSLWEDISASMNVIDNVETLVASSMGTTPSCSGKVKAEPMDTSDKPSCVFSNKPLSARTHNGGLVMPFSSQSGVAVPSPPSSSSSDSISMNRMAYQGHFKSPLHPQHQHNHNHFASPTPPASSSAAAVVPCVFLPPTPPSSQPASPSNVDFTVRRTPPPPYPGMVTSAAGAAGVPQGNIPRPVLSCSPALPVPLPAMPSSSSVRARPNKPQNTHPGCSTIKYNRKNNPELEKRRIHFCSFPGCRKAYTKSSHLKAHQRIHTGEKPYKCHFTTCQWRFARSDELTRHIRKHTGAKPFRCKVCERSFARSDHLALHMKRHEPKSK</sequence>
<dbReference type="GO" id="GO:0000981">
    <property type="term" value="F:DNA-binding transcription factor activity, RNA polymerase II-specific"/>
    <property type="evidence" value="ECO:0007669"/>
    <property type="project" value="TreeGrafter"/>
</dbReference>
<evidence type="ECO:0000256" key="3">
    <source>
        <dbReference type="ARBA" id="ARBA00022737"/>
    </source>
</evidence>
<feature type="region of interest" description="Disordered" evidence="8">
    <location>
        <begin position="260"/>
        <end position="282"/>
    </location>
</feature>
<keyword evidence="6" id="KW-0539">Nucleus</keyword>